<feature type="compositionally biased region" description="Pro residues" evidence="3">
    <location>
        <begin position="621"/>
        <end position="642"/>
    </location>
</feature>
<dbReference type="Proteomes" id="UP000321570">
    <property type="component" value="Unassembled WGS sequence"/>
</dbReference>
<dbReference type="InterPro" id="IPR012677">
    <property type="entry name" value="Nucleotide-bd_a/b_plait_sf"/>
</dbReference>
<dbReference type="GO" id="GO:0005634">
    <property type="term" value="C:nucleus"/>
    <property type="evidence" value="ECO:0007669"/>
    <property type="project" value="TreeGrafter"/>
</dbReference>
<dbReference type="InterPro" id="IPR000504">
    <property type="entry name" value="RRM_dom"/>
</dbReference>
<evidence type="ECO:0000313" key="9">
    <source>
        <dbReference type="Proteomes" id="UP000321570"/>
    </source>
</evidence>
<accession>A0A0R3SUB7</accession>
<feature type="compositionally biased region" description="Pro residues" evidence="3">
    <location>
        <begin position="751"/>
        <end position="764"/>
    </location>
</feature>
<feature type="region of interest" description="Disordered" evidence="3">
    <location>
        <begin position="433"/>
        <end position="454"/>
    </location>
</feature>
<feature type="compositionally biased region" description="Low complexity" evidence="3">
    <location>
        <begin position="600"/>
        <end position="612"/>
    </location>
</feature>
<evidence type="ECO:0000313" key="8">
    <source>
        <dbReference type="Proteomes" id="UP000274504"/>
    </source>
</evidence>
<dbReference type="SMART" id="SM00582">
    <property type="entry name" value="RPR"/>
    <property type="match status" value="1"/>
</dbReference>
<name>A0A0R3SUB7_HYMDI</name>
<reference evidence="6 8" key="2">
    <citation type="submission" date="2018-11" db="EMBL/GenBank/DDBJ databases">
        <authorList>
            <consortium name="Pathogen Informatics"/>
        </authorList>
    </citation>
    <scope>NUCLEOTIDE SEQUENCE [LARGE SCALE GENOMIC DNA]</scope>
</reference>
<feature type="region of interest" description="Disordered" evidence="3">
    <location>
        <begin position="730"/>
        <end position="905"/>
    </location>
</feature>
<dbReference type="PROSITE" id="PS51391">
    <property type="entry name" value="CID"/>
    <property type="match status" value="1"/>
</dbReference>
<dbReference type="SUPFAM" id="SSF48464">
    <property type="entry name" value="ENTH/VHS domain"/>
    <property type="match status" value="1"/>
</dbReference>
<dbReference type="EMBL" id="CABIJS010000111">
    <property type="protein sequence ID" value="VUZ43064.1"/>
    <property type="molecule type" value="Genomic_DNA"/>
</dbReference>
<dbReference type="WBParaSite" id="HDID_0000908201-mRNA-1">
    <property type="protein sequence ID" value="HDID_0000908201-mRNA-1"/>
    <property type="gene ID" value="HDID_0000908201"/>
</dbReference>
<evidence type="ECO:0000256" key="2">
    <source>
        <dbReference type="PROSITE-ProRule" id="PRU00176"/>
    </source>
</evidence>
<dbReference type="InterPro" id="IPR035979">
    <property type="entry name" value="RBD_domain_sf"/>
</dbReference>
<dbReference type="InterPro" id="IPR051485">
    <property type="entry name" value="SR-CTD_assoc_factor"/>
</dbReference>
<dbReference type="Gene3D" id="3.30.70.330">
    <property type="match status" value="1"/>
</dbReference>
<dbReference type="InterPro" id="IPR008942">
    <property type="entry name" value="ENTH_VHS"/>
</dbReference>
<feature type="domain" description="RRM" evidence="4">
    <location>
        <begin position="467"/>
        <end position="541"/>
    </location>
</feature>
<dbReference type="SUPFAM" id="SSF54928">
    <property type="entry name" value="RNA-binding domain, RBD"/>
    <property type="match status" value="1"/>
</dbReference>
<evidence type="ECO:0000256" key="1">
    <source>
        <dbReference type="ARBA" id="ARBA00022884"/>
    </source>
</evidence>
<evidence type="ECO:0000313" key="10">
    <source>
        <dbReference type="WBParaSite" id="HDID_0000908201-mRNA-1"/>
    </source>
</evidence>
<dbReference type="OrthoDB" id="79367at2759"/>
<dbReference type="EMBL" id="UYSG01011205">
    <property type="protein sequence ID" value="VDL61398.1"/>
    <property type="molecule type" value="Genomic_DNA"/>
</dbReference>
<protein>
    <submittedName>
        <fullName evidence="10">CID domain-containing protein</fullName>
    </submittedName>
</protein>
<feature type="compositionally biased region" description="Basic and acidic residues" evidence="3">
    <location>
        <begin position="442"/>
        <end position="454"/>
    </location>
</feature>
<sequence>MDSLGIFKLEIKSLLNNPLPLTKSKMESIVASAIRASKYYKHVVQLVEKFIVSCPASHKLSGLLIVDAILRHSKGSNGADVYKYRFMRNINALFLAISKSPLSDKPLIFRILKIWREEIVYPDNLIIVLQELVDNPSNADLQDAVRKVVSQIMNSYESKRFARSQEQLASKEYLQLTYQWLERKIREQLESSAQCSIISAAVVDRLQSVLARIEIHPDLDKTYHAQVKSIVDALAENRAIEEELNQFDDPASNHLNNSGNHNNHLGKIVIRRADENPLRSDETSLKQRLRGLASASFLSNNNAANHQRSHVIPHQELVPVSQQRAPEEITPRKRSIQQQQHATPTSLVYDTNASPPPFKRNKIERFHSSSISSLSTVSSGSEDVSPVMKISPPVPVAPPVVVQTLDATATTTTSPQLQPTTTDETEQFLIGRAFGGGDEETPSERERRRERDALPELREGHISLVSRTLYIGRLHKQLAETRLQSVCEKSAHARVLDCLLIPPRGCAFVTFETRAAAARARQNLSRTPIESRSVKVAWAANLGVRRAQLPHWNEAAGCTYLPLDVVSTMTPTAFRALLEGYALIDAESMSEELRKRLLVTSPPKTSVPTTKPIHQQQVTVPPAPPPPLPPPPPPPPPPPLPPQTFESSEPLLPSPPTTTSAQTKAPLLPYANSVAPMGPSQVPNAPVAAVPGVVYTVTQPPPAPATMVQHYSATTVSMMSIPQLGIVNAPPQTGGGGLQPPPTPSGNHPLTAPPPFLRPPPAQPPTNAAIAGPVMGGMPPQTYPYQHETQQRHPGPWTTSHPPPPTGPNPMRYPNAPYGMERSYCQGPGGSPMPPRWLMPPRHHPHANQGGSMINGSSQPPHNQYRHPPPPFGVNPGGGRPSGRLPPYRPPPFPLQQQYRTPRPR</sequence>
<keyword evidence="9" id="KW-1185">Reference proteome</keyword>
<dbReference type="STRING" id="6216.A0A0R3SUB7"/>
<reference evidence="7 9" key="3">
    <citation type="submission" date="2019-07" db="EMBL/GenBank/DDBJ databases">
        <authorList>
            <person name="Jastrzebski P J."/>
            <person name="Paukszto L."/>
            <person name="Jastrzebski P J."/>
        </authorList>
    </citation>
    <scope>NUCLEOTIDE SEQUENCE [LARGE SCALE GENOMIC DNA]</scope>
    <source>
        <strain evidence="7 9">WMS-il1</strain>
    </source>
</reference>
<feature type="compositionally biased region" description="Low complexity" evidence="3">
    <location>
        <begin position="895"/>
        <end position="905"/>
    </location>
</feature>
<feature type="region of interest" description="Disordered" evidence="3">
    <location>
        <begin position="326"/>
        <end position="353"/>
    </location>
</feature>
<evidence type="ECO:0000313" key="7">
    <source>
        <dbReference type="EMBL" id="VUZ43064.1"/>
    </source>
</evidence>
<proteinExistence type="predicted"/>
<dbReference type="PANTHER" id="PTHR23140">
    <property type="entry name" value="RNA PROCESSING PROTEIN LD23810P"/>
    <property type="match status" value="1"/>
</dbReference>
<feature type="domain" description="CID" evidence="5">
    <location>
        <begin position="1"/>
        <end position="137"/>
    </location>
</feature>
<evidence type="ECO:0000313" key="6">
    <source>
        <dbReference type="EMBL" id="VDL61398.1"/>
    </source>
</evidence>
<organism evidence="10">
    <name type="scientific">Hymenolepis diminuta</name>
    <name type="common">Rat tapeworm</name>
    <dbReference type="NCBI Taxonomy" id="6216"/>
    <lineage>
        <taxon>Eukaryota</taxon>
        <taxon>Metazoa</taxon>
        <taxon>Spiralia</taxon>
        <taxon>Lophotrochozoa</taxon>
        <taxon>Platyhelminthes</taxon>
        <taxon>Cestoda</taxon>
        <taxon>Eucestoda</taxon>
        <taxon>Cyclophyllidea</taxon>
        <taxon>Hymenolepididae</taxon>
        <taxon>Hymenolepis</taxon>
    </lineage>
</organism>
<reference evidence="10" key="1">
    <citation type="submission" date="2016-04" db="UniProtKB">
        <authorList>
            <consortium name="WormBaseParasite"/>
        </authorList>
    </citation>
    <scope>IDENTIFICATION</scope>
</reference>
<evidence type="ECO:0000259" key="4">
    <source>
        <dbReference type="PROSITE" id="PS50102"/>
    </source>
</evidence>
<dbReference type="SMART" id="SM00360">
    <property type="entry name" value="RRM"/>
    <property type="match status" value="1"/>
</dbReference>
<dbReference type="PANTHER" id="PTHR23140:SF4">
    <property type="entry name" value="PROTEIN CBR-NRD-1"/>
    <property type="match status" value="1"/>
</dbReference>
<keyword evidence="1 2" id="KW-0694">RNA-binding</keyword>
<evidence type="ECO:0000256" key="3">
    <source>
        <dbReference type="SAM" id="MobiDB-lite"/>
    </source>
</evidence>
<dbReference type="AlphaFoldDB" id="A0A0R3SUB7"/>
<dbReference type="Gene3D" id="1.25.40.90">
    <property type="match status" value="1"/>
</dbReference>
<evidence type="ECO:0000259" key="5">
    <source>
        <dbReference type="PROSITE" id="PS51391"/>
    </source>
</evidence>
<dbReference type="Pfam" id="PF00076">
    <property type="entry name" value="RRM_1"/>
    <property type="match status" value="1"/>
</dbReference>
<dbReference type="InterPro" id="IPR006569">
    <property type="entry name" value="CID_dom"/>
</dbReference>
<feature type="region of interest" description="Disordered" evidence="3">
    <location>
        <begin position="600"/>
        <end position="663"/>
    </location>
</feature>
<dbReference type="GO" id="GO:0003723">
    <property type="term" value="F:RNA binding"/>
    <property type="evidence" value="ECO:0007669"/>
    <property type="project" value="UniProtKB-UniRule"/>
</dbReference>
<dbReference type="Proteomes" id="UP000274504">
    <property type="component" value="Unassembled WGS sequence"/>
</dbReference>
<feature type="compositionally biased region" description="Polar residues" evidence="3">
    <location>
        <begin position="849"/>
        <end position="858"/>
    </location>
</feature>
<feature type="compositionally biased region" description="Polar residues" evidence="3">
    <location>
        <begin position="336"/>
        <end position="353"/>
    </location>
</feature>
<gene>
    <name evidence="6" type="ORF">HDID_LOCUS9080</name>
    <name evidence="7" type="ORF">WMSIL1_LOCUS3964</name>
</gene>
<dbReference type="PROSITE" id="PS50102">
    <property type="entry name" value="RRM"/>
    <property type="match status" value="1"/>
</dbReference>
<dbReference type="Pfam" id="PF04818">
    <property type="entry name" value="CID"/>
    <property type="match status" value="1"/>
</dbReference>